<dbReference type="InterPro" id="IPR013149">
    <property type="entry name" value="ADH-like_C"/>
</dbReference>
<evidence type="ECO:0000313" key="3">
    <source>
        <dbReference type="Proteomes" id="UP000262477"/>
    </source>
</evidence>
<dbReference type="AlphaFoldDB" id="A0A371PVJ1"/>
<dbReference type="OrthoDB" id="3813297at2"/>
<dbReference type="EMBL" id="QUAC01000246">
    <property type="protein sequence ID" value="REK86496.1"/>
    <property type="molecule type" value="Genomic_DNA"/>
</dbReference>
<dbReference type="Pfam" id="PF00107">
    <property type="entry name" value="ADH_zinc_N"/>
    <property type="match status" value="1"/>
</dbReference>
<gene>
    <name evidence="2" type="ORF">DY245_32135</name>
</gene>
<dbReference type="PANTHER" id="PTHR43482:SF1">
    <property type="entry name" value="PROTEIN AST1-RELATED"/>
    <property type="match status" value="1"/>
</dbReference>
<dbReference type="RefSeq" id="WP_128510696.1">
    <property type="nucleotide sequence ID" value="NZ_QUAC01000246.1"/>
</dbReference>
<keyword evidence="3" id="KW-1185">Reference proteome</keyword>
<dbReference type="InterPro" id="IPR052585">
    <property type="entry name" value="Lipid_raft_assoc_Zn_ADH"/>
</dbReference>
<dbReference type="GO" id="GO:0016491">
    <property type="term" value="F:oxidoreductase activity"/>
    <property type="evidence" value="ECO:0007669"/>
    <property type="project" value="InterPro"/>
</dbReference>
<evidence type="ECO:0000259" key="1">
    <source>
        <dbReference type="SMART" id="SM00829"/>
    </source>
</evidence>
<organism evidence="2 3">
    <name type="scientific">Streptomyces inhibens</name>
    <dbReference type="NCBI Taxonomy" id="2293571"/>
    <lineage>
        <taxon>Bacteria</taxon>
        <taxon>Bacillati</taxon>
        <taxon>Actinomycetota</taxon>
        <taxon>Actinomycetes</taxon>
        <taxon>Kitasatosporales</taxon>
        <taxon>Streptomycetaceae</taxon>
        <taxon>Streptomyces</taxon>
    </lineage>
</organism>
<dbReference type="InterPro" id="IPR036291">
    <property type="entry name" value="NAD(P)-bd_dom_sf"/>
</dbReference>
<dbReference type="InterPro" id="IPR020843">
    <property type="entry name" value="ER"/>
</dbReference>
<name>A0A371PVJ1_STRIH</name>
<sequence>MKALIPTGDPAEPVVLADVPEPTPRPHEALVKVEAFSVNRGETFKLEKPVPGERPGKDIAGLVVQPAADGSGPAGITRVVGHPMAGGWAEYVAVPTDSLAELPDGVSVLQGAALPLAGLTALRLLRAAGPVPGRRVLLTGASGGVGHYVTELAAAAGAQVTAVTRDAERGARLAGLGAAEIVHDVADARGPYDVVLESTGGPALPLALARLARRGTLIWFGQASRTPATLDFFDFFSGPESAVIRHFHYLDADSRLDDDLAALVRLTDEGRLHPEIGRVADWAATATTLTDLRDRRIRGKAVLTLS</sequence>
<reference evidence="2 3" key="1">
    <citation type="submission" date="2018-08" db="EMBL/GenBank/DDBJ databases">
        <title>Streptomyces NEAU-D10 sp. nov., a novel Actinomycete isolated from soil.</title>
        <authorList>
            <person name="Jin L."/>
        </authorList>
    </citation>
    <scope>NUCLEOTIDE SEQUENCE [LARGE SCALE GENOMIC DNA]</scope>
    <source>
        <strain evidence="2 3">NEAU-D10</strain>
    </source>
</reference>
<dbReference type="SUPFAM" id="SSF51735">
    <property type="entry name" value="NAD(P)-binding Rossmann-fold domains"/>
    <property type="match status" value="1"/>
</dbReference>
<dbReference type="SUPFAM" id="SSF50129">
    <property type="entry name" value="GroES-like"/>
    <property type="match status" value="1"/>
</dbReference>
<dbReference type="Proteomes" id="UP000262477">
    <property type="component" value="Unassembled WGS sequence"/>
</dbReference>
<proteinExistence type="predicted"/>
<dbReference type="PANTHER" id="PTHR43482">
    <property type="entry name" value="PROTEIN AST1-RELATED"/>
    <property type="match status" value="1"/>
</dbReference>
<dbReference type="Gene3D" id="3.90.180.10">
    <property type="entry name" value="Medium-chain alcohol dehydrogenases, catalytic domain"/>
    <property type="match status" value="1"/>
</dbReference>
<feature type="domain" description="Enoyl reductase (ER)" evidence="1">
    <location>
        <begin position="8"/>
        <end position="303"/>
    </location>
</feature>
<dbReference type="Gene3D" id="3.40.50.720">
    <property type="entry name" value="NAD(P)-binding Rossmann-like Domain"/>
    <property type="match status" value="1"/>
</dbReference>
<accession>A0A371PVJ1</accession>
<comment type="caution">
    <text evidence="2">The sequence shown here is derived from an EMBL/GenBank/DDBJ whole genome shotgun (WGS) entry which is preliminary data.</text>
</comment>
<evidence type="ECO:0000313" key="2">
    <source>
        <dbReference type="EMBL" id="REK86496.1"/>
    </source>
</evidence>
<dbReference type="SMART" id="SM00829">
    <property type="entry name" value="PKS_ER"/>
    <property type="match status" value="1"/>
</dbReference>
<protein>
    <submittedName>
        <fullName evidence="2">Alcohol dehydrogenase</fullName>
    </submittedName>
</protein>
<dbReference type="InterPro" id="IPR011032">
    <property type="entry name" value="GroES-like_sf"/>
</dbReference>